<protein>
    <recommendedName>
        <fullName evidence="2">histidine kinase</fullName>
        <ecNumber evidence="2">2.7.13.3</ecNumber>
    </recommendedName>
</protein>
<name>A0A7W7W4I0_9ACTN</name>
<dbReference type="GO" id="GO:0000155">
    <property type="term" value="F:phosphorelay sensor kinase activity"/>
    <property type="evidence" value="ECO:0007669"/>
    <property type="project" value="InterPro"/>
</dbReference>
<dbReference type="AlphaFoldDB" id="A0A7W7W4I0"/>
<dbReference type="CDD" id="cd16917">
    <property type="entry name" value="HATPase_UhpB-NarQ-NarX-like"/>
    <property type="match status" value="1"/>
</dbReference>
<dbReference type="GO" id="GO:0016020">
    <property type="term" value="C:membrane"/>
    <property type="evidence" value="ECO:0007669"/>
    <property type="project" value="InterPro"/>
</dbReference>
<dbReference type="PANTHER" id="PTHR24421:SF10">
    <property type="entry name" value="NITRATE_NITRITE SENSOR PROTEIN NARQ"/>
    <property type="match status" value="1"/>
</dbReference>
<dbReference type="InterPro" id="IPR003594">
    <property type="entry name" value="HATPase_dom"/>
</dbReference>
<organism evidence="13 14">
    <name type="scientific">Lipingzhangella halophila</name>
    <dbReference type="NCBI Taxonomy" id="1783352"/>
    <lineage>
        <taxon>Bacteria</taxon>
        <taxon>Bacillati</taxon>
        <taxon>Actinomycetota</taxon>
        <taxon>Actinomycetes</taxon>
        <taxon>Streptosporangiales</taxon>
        <taxon>Nocardiopsidaceae</taxon>
        <taxon>Lipingzhangella</taxon>
    </lineage>
</organism>
<keyword evidence="14" id="KW-1185">Reference proteome</keyword>
<dbReference type="EMBL" id="JACHJT010000001">
    <property type="protein sequence ID" value="MBB4932864.1"/>
    <property type="molecule type" value="Genomic_DNA"/>
</dbReference>
<evidence type="ECO:0000259" key="12">
    <source>
        <dbReference type="Pfam" id="PF13796"/>
    </source>
</evidence>
<comment type="catalytic activity">
    <reaction evidence="1">
        <text>ATP + protein L-histidine = ADP + protein N-phospho-L-histidine.</text>
        <dbReference type="EC" id="2.7.13.3"/>
    </reaction>
</comment>
<keyword evidence="9" id="KW-0812">Transmembrane</keyword>
<keyword evidence="9" id="KW-0472">Membrane</keyword>
<evidence type="ECO:0000256" key="7">
    <source>
        <dbReference type="ARBA" id="ARBA00022840"/>
    </source>
</evidence>
<keyword evidence="4" id="KW-0808">Transferase</keyword>
<dbReference type="Proteomes" id="UP000523007">
    <property type="component" value="Unassembled WGS sequence"/>
</dbReference>
<evidence type="ECO:0000256" key="5">
    <source>
        <dbReference type="ARBA" id="ARBA00022741"/>
    </source>
</evidence>
<dbReference type="Pfam" id="PF07730">
    <property type="entry name" value="HisKA_3"/>
    <property type="match status" value="1"/>
</dbReference>
<reference evidence="13 14" key="1">
    <citation type="submission" date="2020-08" db="EMBL/GenBank/DDBJ databases">
        <title>Sequencing the genomes of 1000 actinobacteria strains.</title>
        <authorList>
            <person name="Klenk H.-P."/>
        </authorList>
    </citation>
    <scope>NUCLEOTIDE SEQUENCE [LARGE SCALE GENOMIC DNA]</scope>
    <source>
        <strain evidence="13 14">DSM 102030</strain>
    </source>
</reference>
<dbReference type="GO" id="GO:0005524">
    <property type="term" value="F:ATP binding"/>
    <property type="evidence" value="ECO:0007669"/>
    <property type="project" value="UniProtKB-KW"/>
</dbReference>
<feature type="transmembrane region" description="Helical" evidence="9">
    <location>
        <begin position="168"/>
        <end position="201"/>
    </location>
</feature>
<evidence type="ECO:0000256" key="4">
    <source>
        <dbReference type="ARBA" id="ARBA00022679"/>
    </source>
</evidence>
<keyword evidence="3" id="KW-0597">Phosphoprotein</keyword>
<gene>
    <name evidence="13" type="ORF">F4561_003684</name>
</gene>
<dbReference type="Pfam" id="PF13796">
    <property type="entry name" value="Sensor"/>
    <property type="match status" value="1"/>
</dbReference>
<accession>A0A7W7W4I0</accession>
<keyword evidence="9" id="KW-1133">Transmembrane helix</keyword>
<evidence type="ECO:0000259" key="11">
    <source>
        <dbReference type="Pfam" id="PF07730"/>
    </source>
</evidence>
<comment type="caution">
    <text evidence="13">The sequence shown here is derived from an EMBL/GenBank/DDBJ whole genome shotgun (WGS) entry which is preliminary data.</text>
</comment>
<feature type="transmembrane region" description="Helical" evidence="9">
    <location>
        <begin position="117"/>
        <end position="143"/>
    </location>
</feature>
<feature type="transmembrane region" description="Helical" evidence="9">
    <location>
        <begin position="35"/>
        <end position="67"/>
    </location>
</feature>
<evidence type="ECO:0000256" key="9">
    <source>
        <dbReference type="SAM" id="Phobius"/>
    </source>
</evidence>
<dbReference type="InterPro" id="IPR036890">
    <property type="entry name" value="HATPase_C_sf"/>
</dbReference>
<dbReference type="InterPro" id="IPR050482">
    <property type="entry name" value="Sensor_HK_TwoCompSys"/>
</dbReference>
<dbReference type="SUPFAM" id="SSF55874">
    <property type="entry name" value="ATPase domain of HSP90 chaperone/DNA topoisomerase II/histidine kinase"/>
    <property type="match status" value="1"/>
</dbReference>
<evidence type="ECO:0000256" key="2">
    <source>
        <dbReference type="ARBA" id="ARBA00012438"/>
    </source>
</evidence>
<proteinExistence type="predicted"/>
<evidence type="ECO:0000256" key="8">
    <source>
        <dbReference type="ARBA" id="ARBA00023012"/>
    </source>
</evidence>
<dbReference type="PANTHER" id="PTHR24421">
    <property type="entry name" value="NITRATE/NITRITE SENSOR PROTEIN NARX-RELATED"/>
    <property type="match status" value="1"/>
</dbReference>
<evidence type="ECO:0000259" key="10">
    <source>
        <dbReference type="Pfam" id="PF02518"/>
    </source>
</evidence>
<evidence type="ECO:0000256" key="6">
    <source>
        <dbReference type="ARBA" id="ARBA00022777"/>
    </source>
</evidence>
<dbReference type="RefSeq" id="WP_184580548.1">
    <property type="nucleotide sequence ID" value="NZ_JACHJT010000001.1"/>
</dbReference>
<keyword evidence="5" id="KW-0547">Nucleotide-binding</keyword>
<dbReference type="Pfam" id="PF02518">
    <property type="entry name" value="HATPase_c"/>
    <property type="match status" value="1"/>
</dbReference>
<dbReference type="InterPro" id="IPR025828">
    <property type="entry name" value="Put_sensor_dom"/>
</dbReference>
<dbReference type="GO" id="GO:0046983">
    <property type="term" value="F:protein dimerization activity"/>
    <property type="evidence" value="ECO:0007669"/>
    <property type="project" value="InterPro"/>
</dbReference>
<keyword evidence="6 13" id="KW-0418">Kinase</keyword>
<dbReference type="EC" id="2.7.13.3" evidence="2"/>
<feature type="domain" description="Signal transduction histidine kinase subgroup 3 dimerisation and phosphoacceptor" evidence="11">
    <location>
        <begin position="229"/>
        <end position="295"/>
    </location>
</feature>
<sequence length="423" mass="44868">MSDGGSRVARSAVTSAIVGQVRAVRYLVGDLLAGLVALVFLTASVAVIALSVVGVGLLLVGLVDLLVRRWCDRERTRVGRRLGRWTDSPYFGEAGARLSAVRAHAASGALIRDIGALVVRVFVGIPLGAAAIMLLLFALNYALNPLYWWALPDGETAVMFEVTSWPEAFASMLVGIAAFALWATAPYAAVVDAKLVAALLSPSRAQEHRRRAEIERTRRESAVSAHSAELRRIERDLHDAAQNRLVAVAMYVGMAQRQLETESGDPGMALTKAGHAATDAIAEVRRVIQGIYPPVLAEEGLVPAVGVLVDQSQIPTRLHVERPAPTPASVDTALYFSITELLTNIAKHSGASEATVELRWHVVEQVPWVTAVVGDDGHGGVDPGRGTGVTGVESRVNALGGSLRVSSPPGGPTRIEVSLQCES</sequence>
<feature type="domain" description="Histidine kinase/HSP90-like ATPase" evidence="10">
    <location>
        <begin position="333"/>
        <end position="420"/>
    </location>
</feature>
<evidence type="ECO:0000256" key="3">
    <source>
        <dbReference type="ARBA" id="ARBA00022553"/>
    </source>
</evidence>
<evidence type="ECO:0000256" key="1">
    <source>
        <dbReference type="ARBA" id="ARBA00000085"/>
    </source>
</evidence>
<evidence type="ECO:0000313" key="13">
    <source>
        <dbReference type="EMBL" id="MBB4932864.1"/>
    </source>
</evidence>
<keyword evidence="7" id="KW-0067">ATP-binding</keyword>
<dbReference type="Gene3D" id="3.30.565.10">
    <property type="entry name" value="Histidine kinase-like ATPase, C-terminal domain"/>
    <property type="match status" value="1"/>
</dbReference>
<feature type="domain" description="Putative sensor" evidence="12">
    <location>
        <begin position="26"/>
        <end position="200"/>
    </location>
</feature>
<keyword evidence="8" id="KW-0902">Two-component regulatory system</keyword>
<dbReference type="InterPro" id="IPR011712">
    <property type="entry name" value="Sig_transdc_His_kin_sub3_dim/P"/>
</dbReference>
<evidence type="ECO:0000313" key="14">
    <source>
        <dbReference type="Proteomes" id="UP000523007"/>
    </source>
</evidence>
<dbReference type="Gene3D" id="1.20.5.1930">
    <property type="match status" value="1"/>
</dbReference>